<keyword evidence="3" id="KW-1185">Reference proteome</keyword>
<evidence type="ECO:0000256" key="1">
    <source>
        <dbReference type="SAM" id="MobiDB-lite"/>
    </source>
</evidence>
<accession>A0A1R2AX16</accession>
<dbReference type="EMBL" id="MPUH01001243">
    <property type="protein sequence ID" value="OMJ69079.1"/>
    <property type="molecule type" value="Genomic_DNA"/>
</dbReference>
<reference evidence="2 3" key="1">
    <citation type="submission" date="2016-11" db="EMBL/GenBank/DDBJ databases">
        <title>The macronuclear genome of Stentor coeruleus: a giant cell with tiny introns.</title>
        <authorList>
            <person name="Slabodnick M."/>
            <person name="Ruby J.G."/>
            <person name="Reiff S.B."/>
            <person name="Swart E.C."/>
            <person name="Gosai S."/>
            <person name="Prabakaran S."/>
            <person name="Witkowska E."/>
            <person name="Larue G.E."/>
            <person name="Fisher S."/>
            <person name="Freeman R.M."/>
            <person name="Gunawardena J."/>
            <person name="Chu W."/>
            <person name="Stover N.A."/>
            <person name="Gregory B.D."/>
            <person name="Nowacki M."/>
            <person name="Derisi J."/>
            <person name="Roy S.W."/>
            <person name="Marshall W.F."/>
            <person name="Sood P."/>
        </authorList>
    </citation>
    <scope>NUCLEOTIDE SEQUENCE [LARGE SCALE GENOMIC DNA]</scope>
    <source>
        <strain evidence="2">WM001</strain>
    </source>
</reference>
<proteinExistence type="predicted"/>
<dbReference type="AlphaFoldDB" id="A0A1R2AX16"/>
<protein>
    <submittedName>
        <fullName evidence="2">Uncharacterized protein</fullName>
    </submittedName>
</protein>
<name>A0A1R2AX16_9CILI</name>
<feature type="region of interest" description="Disordered" evidence="1">
    <location>
        <begin position="121"/>
        <end position="159"/>
    </location>
</feature>
<feature type="compositionally biased region" description="Polar residues" evidence="1">
    <location>
        <begin position="121"/>
        <end position="147"/>
    </location>
</feature>
<sequence>MASPSKLLFLVNKIPLNPEDSPTETHKSLMRKYFSPMRFRKTTIRPKRLPKLTTTLKVISDYPSLTELFIKYSATSEQDKIQAILRSTKNKLVVAQNNNIAYIRSSTKRKKEDYFKIRTNQNTPLPSLQGSNGIMNTSPLSQRSNTPMPKMVDATFNTD</sequence>
<evidence type="ECO:0000313" key="2">
    <source>
        <dbReference type="EMBL" id="OMJ69079.1"/>
    </source>
</evidence>
<dbReference type="Proteomes" id="UP000187209">
    <property type="component" value="Unassembled WGS sequence"/>
</dbReference>
<comment type="caution">
    <text evidence="2">The sequence shown here is derived from an EMBL/GenBank/DDBJ whole genome shotgun (WGS) entry which is preliminary data.</text>
</comment>
<gene>
    <name evidence="2" type="ORF">SteCoe_33298</name>
</gene>
<organism evidence="2 3">
    <name type="scientific">Stentor coeruleus</name>
    <dbReference type="NCBI Taxonomy" id="5963"/>
    <lineage>
        <taxon>Eukaryota</taxon>
        <taxon>Sar</taxon>
        <taxon>Alveolata</taxon>
        <taxon>Ciliophora</taxon>
        <taxon>Postciliodesmatophora</taxon>
        <taxon>Heterotrichea</taxon>
        <taxon>Heterotrichida</taxon>
        <taxon>Stentoridae</taxon>
        <taxon>Stentor</taxon>
    </lineage>
</organism>
<evidence type="ECO:0000313" key="3">
    <source>
        <dbReference type="Proteomes" id="UP000187209"/>
    </source>
</evidence>